<comment type="similarity">
    <text evidence="1 5">Belongs to the N(4)/N(6)-methyltransferase family.</text>
</comment>
<dbReference type="InterPro" id="IPR001091">
    <property type="entry name" value="RM_Methyltransferase"/>
</dbReference>
<dbReference type="PRINTS" id="PR00508">
    <property type="entry name" value="S21N4MTFRASE"/>
</dbReference>
<dbReference type="PROSITE" id="PS00092">
    <property type="entry name" value="N6_MTASE"/>
    <property type="match status" value="1"/>
</dbReference>
<dbReference type="GO" id="GO:0008170">
    <property type="term" value="F:N-methyltransferase activity"/>
    <property type="evidence" value="ECO:0007669"/>
    <property type="project" value="InterPro"/>
</dbReference>
<dbReference type="GO" id="GO:0032259">
    <property type="term" value="P:methylation"/>
    <property type="evidence" value="ECO:0007669"/>
    <property type="project" value="UniProtKB-KW"/>
</dbReference>
<dbReference type="OrthoDB" id="9800801at2"/>
<dbReference type="RefSeq" id="WP_120141677.1">
    <property type="nucleotide sequence ID" value="NZ_CP031933.2"/>
</dbReference>
<keyword evidence="4" id="KW-0680">Restriction system</keyword>
<dbReference type="InterPro" id="IPR002941">
    <property type="entry name" value="DNA_methylase_N4/N6"/>
</dbReference>
<evidence type="ECO:0000256" key="2">
    <source>
        <dbReference type="ARBA" id="ARBA00022603"/>
    </source>
</evidence>
<dbReference type="EMBL" id="CP031933">
    <property type="protein sequence ID" value="AYE37403.1"/>
    <property type="molecule type" value="Genomic_DNA"/>
</dbReference>
<dbReference type="Gene3D" id="3.40.50.150">
    <property type="entry name" value="Vaccinia Virus protein VP39"/>
    <property type="match status" value="1"/>
</dbReference>
<dbReference type="AlphaFoldDB" id="A0A386PRS8"/>
<organism evidence="7 8">
    <name type="scientific">Companilactobacillus zhachilii</name>
    <dbReference type="NCBI Taxonomy" id="2304606"/>
    <lineage>
        <taxon>Bacteria</taxon>
        <taxon>Bacillati</taxon>
        <taxon>Bacillota</taxon>
        <taxon>Bacilli</taxon>
        <taxon>Lactobacillales</taxon>
        <taxon>Lactobacillaceae</taxon>
        <taxon>Companilactobacillus</taxon>
    </lineage>
</organism>
<dbReference type="SUPFAM" id="SSF53335">
    <property type="entry name" value="S-adenosyl-L-methionine-dependent methyltransferases"/>
    <property type="match status" value="1"/>
</dbReference>
<keyword evidence="2 7" id="KW-0489">Methyltransferase</keyword>
<evidence type="ECO:0000256" key="5">
    <source>
        <dbReference type="RuleBase" id="RU362026"/>
    </source>
</evidence>
<dbReference type="EC" id="2.1.1.-" evidence="5"/>
<dbReference type="Pfam" id="PF01555">
    <property type="entry name" value="N6_N4_Mtase"/>
    <property type="match status" value="1"/>
</dbReference>
<dbReference type="PANTHER" id="PTHR13370">
    <property type="entry name" value="RNA METHYLASE-RELATED"/>
    <property type="match status" value="1"/>
</dbReference>
<feature type="domain" description="DNA methylase N-4/N-6" evidence="6">
    <location>
        <begin position="29"/>
        <end position="242"/>
    </location>
</feature>
<evidence type="ECO:0000259" key="6">
    <source>
        <dbReference type="Pfam" id="PF01555"/>
    </source>
</evidence>
<name>A0A386PRS8_9LACO</name>
<proteinExistence type="inferred from homology"/>
<accession>A0A386PRS8</accession>
<reference evidence="8" key="1">
    <citation type="submission" date="2018-08" db="EMBL/GenBank/DDBJ databases">
        <title>Genome of Lactobacillus sp. HBUAS52074.</title>
        <authorList>
            <person name="Guo Z."/>
            <person name="Zhang Z.D."/>
        </authorList>
    </citation>
    <scope>NUCLEOTIDE SEQUENCE [LARGE SCALE GENOMIC DNA]</scope>
    <source>
        <strain evidence="8">HBUAS52074</strain>
    </source>
</reference>
<sequence>MEQVYGDNNVKLVLADAFEYLTSLPDKSIDVIATDPPYFLSNGGMSNSGGKQVSVNKGEWDEKGDVDVEAFYNKILEESYRVLKDNGTLWIFGSMHNIYIIGYLLPKVGFKILNNITWQKSNPAPNLSRRMFTHSTETILWAKKKDGKQLFNYDHMRKINNHKQMKDVWTTSTINKSEKRFGKHPTQKPLAVMIRLLEASTNNKSLVLDPFVGSGTTAVAGKLLNIRVIGVDSEKDFLDIAKHRVEDFRNEKVGKIQ</sequence>
<dbReference type="GO" id="GO:0005737">
    <property type="term" value="C:cytoplasm"/>
    <property type="evidence" value="ECO:0007669"/>
    <property type="project" value="TreeGrafter"/>
</dbReference>
<dbReference type="REBASE" id="274413">
    <property type="entry name" value="M2.Lsp52074ORF1485P"/>
</dbReference>
<dbReference type="GO" id="GO:0003677">
    <property type="term" value="F:DNA binding"/>
    <property type="evidence" value="ECO:0007669"/>
    <property type="project" value="InterPro"/>
</dbReference>
<gene>
    <name evidence="7" type="ORF">D1B17_01490</name>
</gene>
<evidence type="ECO:0000313" key="7">
    <source>
        <dbReference type="EMBL" id="AYE37403.1"/>
    </source>
</evidence>
<dbReference type="InterPro" id="IPR029063">
    <property type="entry name" value="SAM-dependent_MTases_sf"/>
</dbReference>
<dbReference type="PANTHER" id="PTHR13370:SF3">
    <property type="entry name" value="TRNA (GUANINE(10)-N2)-METHYLTRANSFERASE HOMOLOG"/>
    <property type="match status" value="1"/>
</dbReference>
<dbReference type="GO" id="GO:0009307">
    <property type="term" value="P:DNA restriction-modification system"/>
    <property type="evidence" value="ECO:0007669"/>
    <property type="project" value="UniProtKB-KW"/>
</dbReference>
<keyword evidence="3 7" id="KW-0808">Transferase</keyword>
<evidence type="ECO:0000256" key="4">
    <source>
        <dbReference type="ARBA" id="ARBA00022747"/>
    </source>
</evidence>
<dbReference type="KEGG" id="lzh:D1B17_01490"/>
<evidence type="ECO:0000256" key="1">
    <source>
        <dbReference type="ARBA" id="ARBA00006594"/>
    </source>
</evidence>
<keyword evidence="8" id="KW-1185">Reference proteome</keyword>
<dbReference type="InterPro" id="IPR002052">
    <property type="entry name" value="DNA_methylase_N6_adenine_CS"/>
</dbReference>
<evidence type="ECO:0000313" key="8">
    <source>
        <dbReference type="Proteomes" id="UP000267208"/>
    </source>
</evidence>
<dbReference type="Proteomes" id="UP000267208">
    <property type="component" value="Chromosome"/>
</dbReference>
<evidence type="ECO:0000256" key="3">
    <source>
        <dbReference type="ARBA" id="ARBA00022679"/>
    </source>
</evidence>
<protein>
    <recommendedName>
        <fullName evidence="5">Methyltransferase</fullName>
        <ecNumber evidence="5">2.1.1.-</ecNumber>
    </recommendedName>
</protein>